<reference evidence="3 4" key="1">
    <citation type="journal article" date="2011" name="Genome Res.">
        <title>Phylogeny-wide analysis of social amoeba genomes highlights ancient origins for complex intercellular communication.</title>
        <authorList>
            <person name="Heidel A.J."/>
            <person name="Lawal H.M."/>
            <person name="Felder M."/>
            <person name="Schilde C."/>
            <person name="Helps N.R."/>
            <person name="Tunggal B."/>
            <person name="Rivero F."/>
            <person name="John U."/>
            <person name="Schleicher M."/>
            <person name="Eichinger L."/>
            <person name="Platzer M."/>
            <person name="Noegel A.A."/>
            <person name="Schaap P."/>
            <person name="Gloeckner G."/>
        </authorList>
    </citation>
    <scope>NUCLEOTIDE SEQUENCE [LARGE SCALE GENOMIC DNA]</scope>
    <source>
        <strain evidence="4">ATCC 26659 / Pp 5 / PN500</strain>
    </source>
</reference>
<feature type="region of interest" description="Disordered" evidence="2">
    <location>
        <begin position="219"/>
        <end position="245"/>
    </location>
</feature>
<dbReference type="EMBL" id="ADBJ01000004">
    <property type="protein sequence ID" value="EFA85675.1"/>
    <property type="molecule type" value="Genomic_DNA"/>
</dbReference>
<feature type="compositionally biased region" description="Low complexity" evidence="2">
    <location>
        <begin position="221"/>
        <end position="245"/>
    </location>
</feature>
<dbReference type="Proteomes" id="UP000001396">
    <property type="component" value="Unassembled WGS sequence"/>
</dbReference>
<dbReference type="GeneID" id="31356435"/>
<dbReference type="AlphaFoldDB" id="D3AYY5"/>
<evidence type="ECO:0000313" key="3">
    <source>
        <dbReference type="EMBL" id="EFA85675.1"/>
    </source>
</evidence>
<evidence type="ECO:0000256" key="1">
    <source>
        <dbReference type="SAM" id="Coils"/>
    </source>
</evidence>
<evidence type="ECO:0000256" key="2">
    <source>
        <dbReference type="SAM" id="MobiDB-lite"/>
    </source>
</evidence>
<feature type="coiled-coil region" evidence="1">
    <location>
        <begin position="97"/>
        <end position="176"/>
    </location>
</feature>
<keyword evidence="4" id="KW-1185">Reference proteome</keyword>
<keyword evidence="1" id="KW-0175">Coiled coil</keyword>
<sequence>MNILSCSKSSTTLSSGRDIIDRCFITFDQLNDVNSQLLSCKRKKERKMYQFIKSLLPTRTNQIKRQEMIEDISETVQEAKQDVTSGQDIEFELSLAINRTSTTLDKLEAQKDEQTKKLQLMEKTLSDLSKYELSDQQKQRRDTLEKQLNEVVKKQLKETELEIDELTRKLLVLYNKRDIIAQKKVNAQDGIEGAISLPLANSQDIRLDSLDGEQMVGADSIKTTEATTTTTTTTTSPTPTPTFITTDQTITNNEEDDLTNSIASDSNSIV</sequence>
<accession>D3AYY5</accession>
<dbReference type="InParanoid" id="D3AYY5"/>
<organism evidence="3 4">
    <name type="scientific">Heterostelium pallidum (strain ATCC 26659 / Pp 5 / PN500)</name>
    <name type="common">Cellular slime mold</name>
    <name type="synonym">Polysphondylium pallidum</name>
    <dbReference type="NCBI Taxonomy" id="670386"/>
    <lineage>
        <taxon>Eukaryota</taxon>
        <taxon>Amoebozoa</taxon>
        <taxon>Evosea</taxon>
        <taxon>Eumycetozoa</taxon>
        <taxon>Dictyostelia</taxon>
        <taxon>Acytosteliales</taxon>
        <taxon>Acytosteliaceae</taxon>
        <taxon>Heterostelium</taxon>
    </lineage>
</organism>
<comment type="caution">
    <text evidence="3">The sequence shown here is derived from an EMBL/GenBank/DDBJ whole genome shotgun (WGS) entry which is preliminary data.</text>
</comment>
<name>D3AYY5_HETP5</name>
<gene>
    <name evidence="3" type="ORF">PPL_00904</name>
</gene>
<protein>
    <submittedName>
        <fullName evidence="3">Uncharacterized protein</fullName>
    </submittedName>
</protein>
<proteinExistence type="predicted"/>
<dbReference type="RefSeq" id="XP_020437782.1">
    <property type="nucleotide sequence ID" value="XM_020571924.1"/>
</dbReference>
<evidence type="ECO:0000313" key="4">
    <source>
        <dbReference type="Proteomes" id="UP000001396"/>
    </source>
</evidence>